<dbReference type="PANTHER" id="PTHR24216">
    <property type="entry name" value="PAXILLIN-RELATED"/>
    <property type="match status" value="1"/>
</dbReference>
<dbReference type="EMBL" id="RWJN01000748">
    <property type="protein sequence ID" value="TCD59775.1"/>
    <property type="molecule type" value="Genomic_DNA"/>
</dbReference>
<feature type="compositionally biased region" description="Low complexity" evidence="1">
    <location>
        <begin position="340"/>
        <end position="350"/>
    </location>
</feature>
<proteinExistence type="predicted"/>
<dbReference type="AlphaFoldDB" id="A0A4R0R4V6"/>
<feature type="compositionally biased region" description="Pro residues" evidence="1">
    <location>
        <begin position="545"/>
        <end position="565"/>
    </location>
</feature>
<reference evidence="2 3" key="1">
    <citation type="submission" date="2018-11" db="EMBL/GenBank/DDBJ databases">
        <title>Genome assembly of Steccherinum ochraceum LE-BIN_3174, the white-rot fungus of the Steccherinaceae family (The Residual Polyporoid clade, Polyporales, Basidiomycota).</title>
        <authorList>
            <person name="Fedorova T.V."/>
            <person name="Glazunova O.A."/>
            <person name="Landesman E.O."/>
            <person name="Moiseenko K.V."/>
            <person name="Psurtseva N.V."/>
            <person name="Savinova O.S."/>
            <person name="Shakhova N.V."/>
            <person name="Tyazhelova T.V."/>
            <person name="Vasina D.V."/>
        </authorList>
    </citation>
    <scope>NUCLEOTIDE SEQUENCE [LARGE SCALE GENOMIC DNA]</scope>
    <source>
        <strain evidence="2 3">LE-BIN_3174</strain>
    </source>
</reference>
<dbReference type="Proteomes" id="UP000292702">
    <property type="component" value="Unassembled WGS sequence"/>
</dbReference>
<feature type="region of interest" description="Disordered" evidence="1">
    <location>
        <begin position="303"/>
        <end position="367"/>
    </location>
</feature>
<organism evidence="2 3">
    <name type="scientific">Steccherinum ochraceum</name>
    <dbReference type="NCBI Taxonomy" id="92696"/>
    <lineage>
        <taxon>Eukaryota</taxon>
        <taxon>Fungi</taxon>
        <taxon>Dikarya</taxon>
        <taxon>Basidiomycota</taxon>
        <taxon>Agaricomycotina</taxon>
        <taxon>Agaricomycetes</taxon>
        <taxon>Polyporales</taxon>
        <taxon>Steccherinaceae</taxon>
        <taxon>Steccherinum</taxon>
    </lineage>
</organism>
<protein>
    <submittedName>
        <fullName evidence="2">Uncharacterized protein</fullName>
    </submittedName>
</protein>
<sequence>MSNTTDTTKPPLKMSLYAFEGYIFKGLNVKNFPEVPRITHPTSPYEVPIADTDLFKERCFLEDGYFYLACMPRMAFTPEYELTASFVFRSKDFLPITKVIVTNVGTTYILDPELMEKWKAFEELLVRSFDILEPYVLFPTGPRPIRIQAHLYGYRDYYTNSEILREAAWNSRRAMSGMIAYLVFLLFVCKSHKKQRRWWEKLVAATSQTWGNWVRASTACSSNEPQYRKGGFVYAYDNPTGTAWIRKYGYLRVLVHNQVPIWLVYRGVEHPFQSVIENARIHLRIDLTVVDYESAKLRFPKLTEARPPTAAPPPVSAPPAPSTSSAPPPAPPVLPPPPASTSSAPSNSAPPEKDLSMYPEPLSGSFQRKGETLDEFFQRRAAANKIKEQNETPEARRTRLHKISQLDGPKGPSMPGIRSHTKVFLWTEDENIPGFYVRERIAHKEVSDVWPHRAGQRRYDSFRDEWDICSAFGDDAHKFEKVEVDPMEEDEGITYDANGYPNNPSPPRSHSPVPMDVDQVPQRRRTPAPPPPPLRAPIPRAATPSPTPPPSPPPTPPPSPPPVPETPVTFTDGQALTDVAAPGDDEPVIPWKNVNTLADILHYHFGLQLGDPLPPPPAGSKSLEKIQMILGWPGSDEDEAMVELAKRLIQAPRIPRYTDMLLAGAGTICRVYRRTYVRSWDRIDTLQGDCFVVRNKADSDFKWILVLHDPAVVMHVLRRYSNEPTRKIVEELAQQGIQYTLYLDRADTGIVGAVNHHLYHHRRLVDHGWIHRVLPLSSAVGQPVVPEFSKPGLAEFLRYMADLKYFFSVPYRLRAALQHGGLIARIASHFIVEDDQEPYDGPDDNSLVEGGCPQYWSEQTGEMPYRELWRDVLSERELDYICGVYLDDSNNRSNAADISWWPKPGVWAASGLYTGFWTPACENWIQNRVEKINSGETCPLTREQFRNTFKFYRPTLQAVCNTNSVFSQAMLRNLAP</sequence>
<feature type="compositionally biased region" description="Pro residues" evidence="1">
    <location>
        <begin position="309"/>
        <end position="339"/>
    </location>
</feature>
<evidence type="ECO:0000256" key="1">
    <source>
        <dbReference type="SAM" id="MobiDB-lite"/>
    </source>
</evidence>
<dbReference type="PRINTS" id="PR01217">
    <property type="entry name" value="PRICHEXTENSN"/>
</dbReference>
<gene>
    <name evidence="2" type="ORF">EIP91_011480</name>
</gene>
<accession>A0A4R0R4V6</accession>
<feature type="compositionally biased region" description="Pro residues" evidence="1">
    <location>
        <begin position="527"/>
        <end position="536"/>
    </location>
</feature>
<feature type="compositionally biased region" description="Basic and acidic residues" evidence="1">
    <location>
        <begin position="385"/>
        <end position="397"/>
    </location>
</feature>
<dbReference type="OrthoDB" id="2746967at2759"/>
<feature type="region of interest" description="Disordered" evidence="1">
    <location>
        <begin position="486"/>
        <end position="570"/>
    </location>
</feature>
<evidence type="ECO:0000313" key="3">
    <source>
        <dbReference type="Proteomes" id="UP000292702"/>
    </source>
</evidence>
<dbReference type="PANTHER" id="PTHR24216:SF65">
    <property type="entry name" value="PAXILLIN-LIKE PROTEIN 1"/>
    <property type="match status" value="1"/>
</dbReference>
<name>A0A4R0R4V6_9APHY</name>
<comment type="caution">
    <text evidence="2">The sequence shown here is derived from an EMBL/GenBank/DDBJ whole genome shotgun (WGS) entry which is preliminary data.</text>
</comment>
<evidence type="ECO:0000313" key="2">
    <source>
        <dbReference type="EMBL" id="TCD59775.1"/>
    </source>
</evidence>
<feature type="region of interest" description="Disordered" evidence="1">
    <location>
        <begin position="384"/>
        <end position="416"/>
    </location>
</feature>
<keyword evidence="3" id="KW-1185">Reference proteome</keyword>